<dbReference type="Proteomes" id="UP000032408">
    <property type="component" value="Chromosome"/>
</dbReference>
<evidence type="ECO:0000313" key="1">
    <source>
        <dbReference type="EMBL" id="AJW71695.1"/>
    </source>
</evidence>
<evidence type="ECO:0008006" key="3">
    <source>
        <dbReference type="Google" id="ProtNLM"/>
    </source>
</evidence>
<dbReference type="EMBL" id="CP011070">
    <property type="protein sequence ID" value="AJW71695.1"/>
    <property type="molecule type" value="Genomic_DNA"/>
</dbReference>
<protein>
    <recommendedName>
        <fullName evidence="3">DUF72 domain-containing protein</fullName>
    </recommendedName>
</protein>
<reference evidence="1 2" key="2">
    <citation type="journal article" date="2016" name="ISME J.">
        <title>Physiological and genomic characterization of two novel marine thaumarchaeal strains indicates niche differentiation.</title>
        <authorList>
            <person name="Bayer B."/>
            <person name="Vojvoda J."/>
            <person name="Offre P."/>
            <person name="Alves R.J."/>
            <person name="Elisabeth N.H."/>
            <person name="Garcia J.A."/>
            <person name="Volland J.M."/>
            <person name="Srivastava A."/>
            <person name="Schleper C."/>
            <person name="Herndl G.J."/>
        </authorList>
    </citation>
    <scope>NUCLEOTIDE SEQUENCE [LARGE SCALE GENOMIC DNA]</scope>
    <source>
        <strain evidence="1 2">NF5</strain>
    </source>
</reference>
<dbReference type="RefSeq" id="WP_048118067.1">
    <property type="nucleotide sequence ID" value="NZ_CP011070.1"/>
</dbReference>
<dbReference type="KEGG" id="nin:NADRNF5_2021"/>
<dbReference type="Pfam" id="PF01904">
    <property type="entry name" value="DUF72"/>
    <property type="match status" value="1"/>
</dbReference>
<dbReference type="STRING" id="1580092.NADRNF5_2021"/>
<reference evidence="2" key="1">
    <citation type="submission" date="2015-03" db="EMBL/GenBank/DDBJ databases">
        <title>Characterization of two novel Thaumarchaeota isolated from the Northern Adriatic Sea.</title>
        <authorList>
            <person name="Bayer B."/>
            <person name="Vojvoda J."/>
            <person name="Offre P."/>
            <person name="Srivastava A."/>
            <person name="Elisabeth N."/>
            <person name="Garcia J.A.L."/>
            <person name="Schleper C."/>
            <person name="Herndl G.J."/>
        </authorList>
    </citation>
    <scope>NUCLEOTIDE SEQUENCE [LARGE SCALE GENOMIC DNA]</scope>
    <source>
        <strain evidence="2">NF5</strain>
    </source>
</reference>
<dbReference type="HOGENOM" id="CLU_046519_0_1_2"/>
<gene>
    <name evidence="1" type="ORF">NADRNF5_2021</name>
</gene>
<name>A0A0D5C5Q0_9ARCH</name>
<keyword evidence="2" id="KW-1185">Reference proteome</keyword>
<sequence>MNIKIGCTGWSYQGWSGTFYPRNLKSQDWLRYYSQIFEITEINSTFYKIPSQEIVRRWNADTPRHFRFTAKFPSLITHEKRLENVNSEVFSFLSSLIPIHEKVSALVLQLPPSLSFDEAKPRLEELFDILPDDFLYPIEGRHESWFSDDALSYLKQNKHCLVWNDVAGINNPFPVTANYLYVRLIGDRSIPDSEFGKVTKDRKEKITDWAKKLESIQDIPVAMVMTNNHFEGFGPATANSLRMQLGMSELIWEEKRQKTLGNF</sequence>
<dbReference type="InterPro" id="IPR036520">
    <property type="entry name" value="UPF0759_sf"/>
</dbReference>
<dbReference type="GeneID" id="24821185"/>
<dbReference type="SUPFAM" id="SSF117396">
    <property type="entry name" value="TM1631-like"/>
    <property type="match status" value="1"/>
</dbReference>
<dbReference type="Gene3D" id="3.20.20.410">
    <property type="entry name" value="Protein of unknown function UPF0759"/>
    <property type="match status" value="1"/>
</dbReference>
<dbReference type="PANTHER" id="PTHR30348:SF4">
    <property type="entry name" value="DUF72 DOMAIN-CONTAINING PROTEIN"/>
    <property type="match status" value="1"/>
</dbReference>
<accession>A0A0D5C5Q0</accession>
<evidence type="ECO:0000313" key="2">
    <source>
        <dbReference type="Proteomes" id="UP000032408"/>
    </source>
</evidence>
<dbReference type="AlphaFoldDB" id="A0A0D5C5Q0"/>
<dbReference type="OrthoDB" id="35747at2157"/>
<dbReference type="PANTHER" id="PTHR30348">
    <property type="entry name" value="UNCHARACTERIZED PROTEIN YECE"/>
    <property type="match status" value="1"/>
</dbReference>
<dbReference type="InterPro" id="IPR002763">
    <property type="entry name" value="DUF72"/>
</dbReference>
<proteinExistence type="predicted"/>
<organism evidence="1 2">
    <name type="scientific">Nitrosopumilus adriaticus</name>
    <dbReference type="NCBI Taxonomy" id="1580092"/>
    <lineage>
        <taxon>Archaea</taxon>
        <taxon>Nitrososphaerota</taxon>
        <taxon>Nitrososphaeria</taxon>
        <taxon>Nitrosopumilales</taxon>
        <taxon>Nitrosopumilaceae</taxon>
        <taxon>Nitrosopumilus</taxon>
    </lineage>
</organism>